<name>A0A1Q6JL10_PHOVU</name>
<dbReference type="Proteomes" id="UP000186631">
    <property type="component" value="Unassembled WGS sequence"/>
</dbReference>
<organism evidence="1 2">
    <name type="scientific">Phocaeicola vulgatus</name>
    <name type="common">Bacteroides vulgatus</name>
    <dbReference type="NCBI Taxonomy" id="821"/>
    <lineage>
        <taxon>Bacteria</taxon>
        <taxon>Pseudomonadati</taxon>
        <taxon>Bacteroidota</taxon>
        <taxon>Bacteroidia</taxon>
        <taxon>Bacteroidales</taxon>
        <taxon>Bacteroidaceae</taxon>
        <taxon>Phocaeicola</taxon>
    </lineage>
</organism>
<proteinExistence type="predicted"/>
<evidence type="ECO:0008006" key="3">
    <source>
        <dbReference type="Google" id="ProtNLM"/>
    </source>
</evidence>
<evidence type="ECO:0000313" key="1">
    <source>
        <dbReference type="EMBL" id="OKZ53769.1"/>
    </source>
</evidence>
<reference evidence="1 2" key="1">
    <citation type="journal article" date="2016" name="Nat. Biotechnol.">
        <title>Measurement of bacterial replication rates in microbial communities.</title>
        <authorList>
            <person name="Brown C.T."/>
            <person name="Olm M.R."/>
            <person name="Thomas B.C."/>
            <person name="Banfield J.F."/>
        </authorList>
    </citation>
    <scope>NUCLEOTIDE SEQUENCE [LARGE SCALE GENOMIC DNA]</scope>
    <source>
        <strain evidence="1">42_262</strain>
    </source>
</reference>
<sequence length="305" mass="35655">SLTYQPLAGDTTVVSGEDWKVSYDIGDSWDKVKKEKKKNSSLFKVDIMVYPQLSYMNMIITQIYQVLFDLSPAIEVSLWPGSKLTGQIKIPVYNDGYGILEDKVHPGHITLSQRFRLPYNIYGKATIGYFNADRWGSDLSLFYPFKDERFSIEARIGYVGIGYWNGFKLHYDTKMTTTWTIGGNFYWPRYNTQFSLKGERYLLGEKGIKFEMIRHFRYASIGFYAMKAEHANSNGGFRFQVALPFYKNKRHKYIPRVNFSNNMGIIYNAGNERKYYKQYKAETSDNIMESNSFNPYFIKSELLKF</sequence>
<feature type="non-terminal residue" evidence="1">
    <location>
        <position position="1"/>
    </location>
</feature>
<protein>
    <recommendedName>
        <fullName evidence="3">YjbH domain-containing protein</fullName>
    </recommendedName>
</protein>
<dbReference type="AlphaFoldDB" id="A0A1Q6JL10"/>
<gene>
    <name evidence="1" type="ORF">BHV80_03620</name>
</gene>
<accession>A0A1Q6JL10</accession>
<comment type="caution">
    <text evidence="1">The sequence shown here is derived from an EMBL/GenBank/DDBJ whole genome shotgun (WGS) entry which is preliminary data.</text>
</comment>
<dbReference type="EMBL" id="MNQV01000081">
    <property type="protein sequence ID" value="OKZ53769.1"/>
    <property type="molecule type" value="Genomic_DNA"/>
</dbReference>
<evidence type="ECO:0000313" key="2">
    <source>
        <dbReference type="Proteomes" id="UP000186631"/>
    </source>
</evidence>